<dbReference type="Proteomes" id="UP001173801">
    <property type="component" value="Unassembled WGS sequence"/>
</dbReference>
<evidence type="ECO:0000313" key="2">
    <source>
        <dbReference type="Proteomes" id="UP001173801"/>
    </source>
</evidence>
<name>A0ABT7HNW2_9BACT</name>
<reference evidence="1" key="1">
    <citation type="submission" date="2022-08" db="EMBL/GenBank/DDBJ databases">
        <authorList>
            <person name="Wang H."/>
        </authorList>
    </citation>
    <scope>NUCLEOTIDE SEQUENCE</scope>
    <source>
        <strain evidence="1">PS10</strain>
    </source>
</reference>
<protein>
    <recommendedName>
        <fullName evidence="3">Periplasmic protein</fullName>
    </recommendedName>
</protein>
<dbReference type="RefSeq" id="WP_284937125.1">
    <property type="nucleotide sequence ID" value="NZ_JANURM010000002.1"/>
</dbReference>
<comment type="caution">
    <text evidence="1">The sequence shown here is derived from an EMBL/GenBank/DDBJ whole genome shotgun (WGS) entry which is preliminary data.</text>
</comment>
<sequence length="133" mass="15264">MAFYFFSDKDPLETPQISQNSPLSCDLNVKICEVNFKGKTLKFQMQPKPIFAMTPVNFEIFGLGEFDFKNPSLEFYGLNMDMGKIKAKLSKNGEKYSSKIVLSACVIDVMRYRFEILENGEKTGIFIDFDLKI</sequence>
<evidence type="ECO:0008006" key="3">
    <source>
        <dbReference type="Google" id="ProtNLM"/>
    </source>
</evidence>
<organism evidence="1 2">
    <name type="scientific">Campylobacter gastrosuis</name>
    <dbReference type="NCBI Taxonomy" id="2974576"/>
    <lineage>
        <taxon>Bacteria</taxon>
        <taxon>Pseudomonadati</taxon>
        <taxon>Campylobacterota</taxon>
        <taxon>Epsilonproteobacteria</taxon>
        <taxon>Campylobacterales</taxon>
        <taxon>Campylobacteraceae</taxon>
        <taxon>Campylobacter</taxon>
    </lineage>
</organism>
<dbReference type="EMBL" id="JANURM010000002">
    <property type="protein sequence ID" value="MDL0088480.1"/>
    <property type="molecule type" value="Genomic_DNA"/>
</dbReference>
<gene>
    <name evidence="1" type="ORF">NYG85_03695</name>
</gene>
<evidence type="ECO:0000313" key="1">
    <source>
        <dbReference type="EMBL" id="MDL0088480.1"/>
    </source>
</evidence>
<keyword evidence="2" id="KW-1185">Reference proteome</keyword>
<reference evidence="1" key="2">
    <citation type="journal article" date="2023" name="Microorganisms">
        <title>Isolation and Genomic Characteristics of Cat-Borne Campylobacter felis sp. nov. and Sheep-Borne Campylobacter ovis sp. nov.</title>
        <authorList>
            <person name="Wang H."/>
            <person name="Li Y."/>
            <person name="Gu Y."/>
            <person name="Zhou G."/>
            <person name="Chen X."/>
            <person name="Zhang X."/>
            <person name="Shao Z."/>
            <person name="Zhang J."/>
            <person name="Zhang M."/>
        </authorList>
    </citation>
    <scope>NUCLEOTIDE SEQUENCE</scope>
    <source>
        <strain evidence="1">PS10</strain>
    </source>
</reference>
<proteinExistence type="predicted"/>
<accession>A0ABT7HNW2</accession>